<keyword evidence="9" id="KW-1185">Reference proteome</keyword>
<proteinExistence type="inferred from homology"/>
<dbReference type="PRINTS" id="PR00127">
    <property type="entry name" value="CLPPROTEASEP"/>
</dbReference>
<evidence type="ECO:0000256" key="3">
    <source>
        <dbReference type="ARBA" id="ARBA00022670"/>
    </source>
</evidence>
<keyword evidence="4" id="KW-0378">Hydrolase</keyword>
<evidence type="ECO:0000256" key="5">
    <source>
        <dbReference type="ARBA" id="ARBA00022825"/>
    </source>
</evidence>
<gene>
    <name evidence="8" type="ORF">SAMN04488518_11360</name>
</gene>
<dbReference type="EMBL" id="FOSK01000013">
    <property type="protein sequence ID" value="SFK98390.1"/>
    <property type="molecule type" value="Genomic_DNA"/>
</dbReference>
<dbReference type="Pfam" id="PF00574">
    <property type="entry name" value="CLP_protease"/>
    <property type="match status" value="1"/>
</dbReference>
<dbReference type="GO" id="GO:0008233">
    <property type="term" value="F:peptidase activity"/>
    <property type="evidence" value="ECO:0007669"/>
    <property type="project" value="UniProtKB-KW"/>
</dbReference>
<protein>
    <recommendedName>
        <fullName evidence="6">ATP-dependent Clp protease proteolytic subunit</fullName>
    </recommendedName>
</protein>
<dbReference type="RefSeq" id="WP_093522632.1">
    <property type="nucleotide sequence ID" value="NZ_FOSK01000013.1"/>
</dbReference>
<evidence type="ECO:0000256" key="7">
    <source>
        <dbReference type="SAM" id="MobiDB-lite"/>
    </source>
</evidence>
<name>A0A1I4E068_9HYPH</name>
<evidence type="ECO:0000256" key="1">
    <source>
        <dbReference type="ARBA" id="ARBA00007039"/>
    </source>
</evidence>
<dbReference type="GO" id="GO:0006508">
    <property type="term" value="P:proteolysis"/>
    <property type="evidence" value="ECO:0007669"/>
    <property type="project" value="UniProtKB-KW"/>
</dbReference>
<feature type="region of interest" description="Disordered" evidence="7">
    <location>
        <begin position="228"/>
        <end position="254"/>
    </location>
</feature>
<feature type="compositionally biased region" description="Low complexity" evidence="7">
    <location>
        <begin position="323"/>
        <end position="335"/>
    </location>
</feature>
<dbReference type="InterPro" id="IPR001907">
    <property type="entry name" value="ClpP"/>
</dbReference>
<dbReference type="Proteomes" id="UP000199598">
    <property type="component" value="Unassembled WGS sequence"/>
</dbReference>
<feature type="compositionally biased region" description="Polar residues" evidence="7">
    <location>
        <begin position="228"/>
        <end position="248"/>
    </location>
</feature>
<evidence type="ECO:0000256" key="2">
    <source>
        <dbReference type="ARBA" id="ARBA00022490"/>
    </source>
</evidence>
<dbReference type="SUPFAM" id="SSF52096">
    <property type="entry name" value="ClpP/crotonase"/>
    <property type="match status" value="1"/>
</dbReference>
<feature type="compositionally biased region" description="Polar residues" evidence="7">
    <location>
        <begin position="310"/>
        <end position="322"/>
    </location>
</feature>
<comment type="caution">
    <text evidence="8">The sequence shown here is derived from an EMBL/GenBank/DDBJ whole genome shotgun (WGS) entry which is preliminary data.</text>
</comment>
<dbReference type="NCBIfam" id="NF045542">
    <property type="entry name" value="Clp_rel_HeadMat"/>
    <property type="match status" value="1"/>
</dbReference>
<evidence type="ECO:0000313" key="9">
    <source>
        <dbReference type="Proteomes" id="UP000199598"/>
    </source>
</evidence>
<accession>A0A1I4E068</accession>
<reference evidence="8 9" key="1">
    <citation type="submission" date="2016-10" db="EMBL/GenBank/DDBJ databases">
        <authorList>
            <person name="Varghese N."/>
            <person name="Submissions S."/>
        </authorList>
    </citation>
    <scope>NUCLEOTIDE SEQUENCE [LARGE SCALE GENOMIC DNA]</scope>
    <source>
        <strain evidence="8 9">DSM 16392</strain>
    </source>
</reference>
<keyword evidence="5" id="KW-0720">Serine protease</keyword>
<keyword evidence="2" id="KW-0963">Cytoplasm</keyword>
<dbReference type="CDD" id="cd07016">
    <property type="entry name" value="S14_ClpP_1"/>
    <property type="match status" value="1"/>
</dbReference>
<dbReference type="InterPro" id="IPR029045">
    <property type="entry name" value="ClpP/crotonase-like_dom_sf"/>
</dbReference>
<sequence>MPEILQDGELILYGFVGESYWGEGFTAREVLNALALHGRDEPIAVRINSGGGYTDEGIAIFNALKTHKGKVSVIIDAMAASAASVIAMAGDERTMRTGAMMMIHDPAGEKRGTAAEHEAMGELLHKQADLLAGIYADVTGKTAEELRQMMVEETWMNGSEAQAQGFATVDEAAQAVSVSAFDYQTYNCAPDTLKQLSKTKNWSAEAQRSPAASVAQTTVNQEIQPMTTQPAADANSASPNTDKTQSNAADEATAERERIGKILNCDEAAGRTELAKYLAFETSTNFEDSQKVLDKAAKAGEGNAPKSDGQRTQASTYEQQRLSASSQASSYSNPSDLTDDDKGTRLVNRAKSMFGGAK</sequence>
<feature type="region of interest" description="Disordered" evidence="7">
    <location>
        <begin position="298"/>
        <end position="358"/>
    </location>
</feature>
<dbReference type="Gene3D" id="3.90.226.10">
    <property type="entry name" value="2-enoyl-CoA Hydratase, Chain A, domain 1"/>
    <property type="match status" value="1"/>
</dbReference>
<comment type="similarity">
    <text evidence="1 6">Belongs to the peptidase S14 family.</text>
</comment>
<evidence type="ECO:0000256" key="4">
    <source>
        <dbReference type="ARBA" id="ARBA00022801"/>
    </source>
</evidence>
<keyword evidence="3 8" id="KW-0645">Protease</keyword>
<organism evidence="8 9">
    <name type="scientific">Pseudovibrio ascidiaceicola</name>
    <dbReference type="NCBI Taxonomy" id="285279"/>
    <lineage>
        <taxon>Bacteria</taxon>
        <taxon>Pseudomonadati</taxon>
        <taxon>Pseudomonadota</taxon>
        <taxon>Alphaproteobacteria</taxon>
        <taxon>Hyphomicrobiales</taxon>
        <taxon>Stappiaceae</taxon>
        <taxon>Pseudovibrio</taxon>
    </lineage>
</organism>
<dbReference type="PANTHER" id="PTHR10381">
    <property type="entry name" value="ATP-DEPENDENT CLP PROTEASE PROTEOLYTIC SUBUNIT"/>
    <property type="match status" value="1"/>
</dbReference>
<evidence type="ECO:0000256" key="6">
    <source>
        <dbReference type="RuleBase" id="RU003567"/>
    </source>
</evidence>
<evidence type="ECO:0000313" key="8">
    <source>
        <dbReference type="EMBL" id="SFK98390.1"/>
    </source>
</evidence>
<dbReference type="PANTHER" id="PTHR10381:SF70">
    <property type="entry name" value="ATP-DEPENDENT CLP PROTEASE PROTEOLYTIC SUBUNIT"/>
    <property type="match status" value="1"/>
</dbReference>
<dbReference type="InterPro" id="IPR023562">
    <property type="entry name" value="ClpP/TepA"/>
</dbReference>